<dbReference type="GO" id="GO:0005884">
    <property type="term" value="C:actin filament"/>
    <property type="evidence" value="ECO:0007669"/>
    <property type="project" value="TreeGrafter"/>
</dbReference>
<dbReference type="Gene3D" id="3.40.20.10">
    <property type="entry name" value="Severin"/>
    <property type="match status" value="1"/>
</dbReference>
<dbReference type="AlphaFoldDB" id="A0A813URC5"/>
<dbReference type="GO" id="GO:0003785">
    <property type="term" value="F:actin monomer binding"/>
    <property type="evidence" value="ECO:0007669"/>
    <property type="project" value="TreeGrafter"/>
</dbReference>
<dbReference type="InterPro" id="IPR028458">
    <property type="entry name" value="Twinfilin"/>
</dbReference>
<dbReference type="EMBL" id="CAJOBA010000913">
    <property type="protein sequence ID" value="CAF3564641.1"/>
    <property type="molecule type" value="Genomic_DNA"/>
</dbReference>
<evidence type="ECO:0000313" key="11">
    <source>
        <dbReference type="EMBL" id="CAF3564641.1"/>
    </source>
</evidence>
<dbReference type="OrthoDB" id="10006997at2759"/>
<comment type="subcellular location">
    <subcellularLocation>
        <location evidence="1">Cytoplasm</location>
        <location evidence="1">Cytoskeleton</location>
    </subcellularLocation>
</comment>
<sequence>MSHQSGITASDTLREKFAEIKDNNSHTRLLTVVIEQESLVAKDQRQIEGSFNQDFDRLLNSLVQPNQSCYYFIRLDITSEIGGSNWLLITWIPEDAKACTIKNIL</sequence>
<dbReference type="Proteomes" id="UP000681722">
    <property type="component" value="Unassembled WGS sequence"/>
</dbReference>
<dbReference type="CDD" id="cd11285">
    <property type="entry name" value="ADF_Twf-N_like"/>
    <property type="match status" value="1"/>
</dbReference>
<organism evidence="10 13">
    <name type="scientific">Didymodactylos carnosus</name>
    <dbReference type="NCBI Taxonomy" id="1234261"/>
    <lineage>
        <taxon>Eukaryota</taxon>
        <taxon>Metazoa</taxon>
        <taxon>Spiralia</taxon>
        <taxon>Gnathifera</taxon>
        <taxon>Rotifera</taxon>
        <taxon>Eurotatoria</taxon>
        <taxon>Bdelloidea</taxon>
        <taxon>Philodinida</taxon>
        <taxon>Philodinidae</taxon>
        <taxon>Didymodactylos</taxon>
    </lineage>
</organism>
<evidence type="ECO:0000313" key="9">
    <source>
        <dbReference type="EMBL" id="CAF0782835.1"/>
    </source>
</evidence>
<dbReference type="InterPro" id="IPR002108">
    <property type="entry name" value="ADF-H"/>
</dbReference>
<dbReference type="SUPFAM" id="SSF55753">
    <property type="entry name" value="Actin depolymerizing proteins"/>
    <property type="match status" value="1"/>
</dbReference>
<protein>
    <recommendedName>
        <fullName evidence="8">ADF-H domain-containing protein</fullName>
    </recommendedName>
</protein>
<reference evidence="10" key="1">
    <citation type="submission" date="2021-02" db="EMBL/GenBank/DDBJ databases">
        <authorList>
            <person name="Nowell W R."/>
        </authorList>
    </citation>
    <scope>NUCLEOTIDE SEQUENCE</scope>
</reference>
<dbReference type="Proteomes" id="UP000682733">
    <property type="component" value="Unassembled WGS sequence"/>
</dbReference>
<dbReference type="Pfam" id="PF00241">
    <property type="entry name" value="Cofilin_ADF"/>
    <property type="match status" value="1"/>
</dbReference>
<proteinExistence type="inferred from homology"/>
<name>A0A813URC5_9BILA</name>
<keyword evidence="3" id="KW-0963">Cytoplasm</keyword>
<evidence type="ECO:0000256" key="5">
    <source>
        <dbReference type="ARBA" id="ARBA00023203"/>
    </source>
</evidence>
<dbReference type="InterPro" id="IPR029006">
    <property type="entry name" value="ADF-H/Gelsolin-like_dom_sf"/>
</dbReference>
<dbReference type="PROSITE" id="PS51263">
    <property type="entry name" value="ADF_H"/>
    <property type="match status" value="1"/>
</dbReference>
<evidence type="ECO:0000256" key="4">
    <source>
        <dbReference type="ARBA" id="ARBA00022737"/>
    </source>
</evidence>
<evidence type="ECO:0000313" key="12">
    <source>
        <dbReference type="EMBL" id="CAF3616684.1"/>
    </source>
</evidence>
<dbReference type="EMBL" id="CAJOBC010000702">
    <property type="protein sequence ID" value="CAF3616684.1"/>
    <property type="molecule type" value="Genomic_DNA"/>
</dbReference>
<dbReference type="GO" id="GO:0051015">
    <property type="term" value="F:actin filament binding"/>
    <property type="evidence" value="ECO:0007669"/>
    <property type="project" value="TreeGrafter"/>
</dbReference>
<dbReference type="GO" id="GO:0030042">
    <property type="term" value="P:actin filament depolymerization"/>
    <property type="evidence" value="ECO:0007669"/>
    <property type="project" value="TreeGrafter"/>
</dbReference>
<evidence type="ECO:0000313" key="10">
    <source>
        <dbReference type="EMBL" id="CAF0829646.1"/>
    </source>
</evidence>
<gene>
    <name evidence="10" type="ORF">GPM918_LOCUS4986</name>
    <name evidence="9" type="ORF">OVA965_LOCUS3705</name>
    <name evidence="12" type="ORF">SRO942_LOCUS4987</name>
    <name evidence="11" type="ORF">TMI583_LOCUS3703</name>
</gene>
<evidence type="ECO:0000256" key="1">
    <source>
        <dbReference type="ARBA" id="ARBA00004245"/>
    </source>
</evidence>
<evidence type="ECO:0000313" key="13">
    <source>
        <dbReference type="Proteomes" id="UP000663829"/>
    </source>
</evidence>
<dbReference type="PANTHER" id="PTHR13759:SF1">
    <property type="entry name" value="TWINFILIN"/>
    <property type="match status" value="1"/>
</dbReference>
<keyword evidence="13" id="KW-1185">Reference proteome</keyword>
<dbReference type="Proteomes" id="UP000663829">
    <property type="component" value="Unassembled WGS sequence"/>
</dbReference>
<keyword evidence="6" id="KW-0206">Cytoskeleton</keyword>
<evidence type="ECO:0000256" key="2">
    <source>
        <dbReference type="ARBA" id="ARBA00009557"/>
    </source>
</evidence>
<dbReference type="EMBL" id="CAJNOK010000913">
    <property type="protein sequence ID" value="CAF0782835.1"/>
    <property type="molecule type" value="Genomic_DNA"/>
</dbReference>
<evidence type="ECO:0000259" key="8">
    <source>
        <dbReference type="PROSITE" id="PS51263"/>
    </source>
</evidence>
<dbReference type="PANTHER" id="PTHR13759">
    <property type="entry name" value="TWINFILIN"/>
    <property type="match status" value="1"/>
</dbReference>
<dbReference type="GO" id="GO:0051016">
    <property type="term" value="P:barbed-end actin filament capping"/>
    <property type="evidence" value="ECO:0007669"/>
    <property type="project" value="TreeGrafter"/>
</dbReference>
<comment type="caution">
    <text evidence="10">The sequence shown here is derived from an EMBL/GenBank/DDBJ whole genome shotgun (WGS) entry which is preliminary data.</text>
</comment>
<dbReference type="Proteomes" id="UP000677228">
    <property type="component" value="Unassembled WGS sequence"/>
</dbReference>
<comment type="similarity">
    <text evidence="2">Belongs to the actin-binding proteins ADF family. Twinfilin subfamily.</text>
</comment>
<accession>A0A813URC5</accession>
<keyword evidence="5" id="KW-0009">Actin-binding</keyword>
<comment type="subunit">
    <text evidence="7">Interacts with G-actin; ADP-actin form.</text>
</comment>
<evidence type="ECO:0000256" key="6">
    <source>
        <dbReference type="ARBA" id="ARBA00023212"/>
    </source>
</evidence>
<evidence type="ECO:0000256" key="3">
    <source>
        <dbReference type="ARBA" id="ARBA00022490"/>
    </source>
</evidence>
<feature type="domain" description="ADF-H" evidence="8">
    <location>
        <begin position="5"/>
        <end position="105"/>
    </location>
</feature>
<dbReference type="EMBL" id="CAJNOQ010000702">
    <property type="protein sequence ID" value="CAF0829646.1"/>
    <property type="molecule type" value="Genomic_DNA"/>
</dbReference>
<dbReference type="GO" id="GO:0005737">
    <property type="term" value="C:cytoplasm"/>
    <property type="evidence" value="ECO:0007669"/>
    <property type="project" value="TreeGrafter"/>
</dbReference>
<keyword evidence="4" id="KW-0677">Repeat</keyword>
<evidence type="ECO:0000256" key="7">
    <source>
        <dbReference type="ARBA" id="ARBA00038532"/>
    </source>
</evidence>